<keyword evidence="1 2" id="KW-0819">tRNA processing</keyword>
<dbReference type="GO" id="GO:0030677">
    <property type="term" value="C:ribonuclease P complex"/>
    <property type="evidence" value="ECO:0007669"/>
    <property type="project" value="UniProtKB-UniRule"/>
</dbReference>
<comment type="similarity">
    <text evidence="2">Belongs to the eukaryotic/archaeal RNase P protein component 2 family.</text>
</comment>
<evidence type="ECO:0000313" key="4">
    <source>
        <dbReference type="Proteomes" id="UP001320159"/>
    </source>
</evidence>
<dbReference type="EMBL" id="PGCK01000014">
    <property type="protein sequence ID" value="MCD1296149.1"/>
    <property type="molecule type" value="Genomic_DNA"/>
</dbReference>
<dbReference type="Gene3D" id="3.30.70.3250">
    <property type="entry name" value="Ribonuclease P, Pop5 subunit"/>
    <property type="match status" value="1"/>
</dbReference>
<keyword evidence="2" id="KW-0540">Nuclease</keyword>
<dbReference type="PANTHER" id="PTHR15441:SF2">
    <property type="entry name" value="RIBONUCLEASE P_MRP PROTEIN SUBUNIT POP5"/>
    <property type="match status" value="1"/>
</dbReference>
<dbReference type="EC" id="3.1.26.5" evidence="2"/>
<comment type="function">
    <text evidence="2">Part of ribonuclease P, a protein complex that generates mature tRNA molecules by cleaving their 5'-ends.</text>
</comment>
<evidence type="ECO:0000313" key="3">
    <source>
        <dbReference type="EMBL" id="MCD1296149.1"/>
    </source>
</evidence>
<name>A0AAP2REE0_9EURY</name>
<dbReference type="AlphaFoldDB" id="A0AAP2REE0"/>
<keyword evidence="2" id="KW-0255">Endonuclease</keyword>
<dbReference type="InterPro" id="IPR002759">
    <property type="entry name" value="Pop5/Rpp14/Rnp2-like"/>
</dbReference>
<dbReference type="PANTHER" id="PTHR15441">
    <property type="entry name" value="RIBONUCLEASE P PROTEIN SUBUNIT P14"/>
    <property type="match status" value="1"/>
</dbReference>
<dbReference type="GO" id="GO:0004526">
    <property type="term" value="F:ribonuclease P activity"/>
    <property type="evidence" value="ECO:0007669"/>
    <property type="project" value="UniProtKB-UniRule"/>
</dbReference>
<organism evidence="3 4">
    <name type="scientific">Methanooceanicella nereidis</name>
    <dbReference type="NCBI Taxonomy" id="2052831"/>
    <lineage>
        <taxon>Archaea</taxon>
        <taxon>Methanobacteriati</taxon>
        <taxon>Methanobacteriota</taxon>
        <taxon>Stenosarchaea group</taxon>
        <taxon>Methanomicrobia</taxon>
        <taxon>Methanocellales</taxon>
        <taxon>Methanocellaceae</taxon>
        <taxon>Methanooceanicella</taxon>
    </lineage>
</organism>
<gene>
    <name evidence="2" type="primary">rnp2</name>
    <name evidence="3" type="ORF">CUJ83_14190</name>
</gene>
<dbReference type="HAMAP" id="MF_00755">
    <property type="entry name" value="RNase_P_2"/>
    <property type="match status" value="1"/>
</dbReference>
<comment type="catalytic activity">
    <reaction evidence="2">
        <text>Endonucleolytic cleavage of RNA, removing 5'-extranucleotides from tRNA precursor.</text>
        <dbReference type="EC" id="3.1.26.5"/>
    </reaction>
</comment>
<evidence type="ECO:0000256" key="1">
    <source>
        <dbReference type="ARBA" id="ARBA00022694"/>
    </source>
</evidence>
<dbReference type="Proteomes" id="UP001320159">
    <property type="component" value="Unassembled WGS sequence"/>
</dbReference>
<dbReference type="Pfam" id="PF01900">
    <property type="entry name" value="RNase_P_Rpp14"/>
    <property type="match status" value="1"/>
</dbReference>
<proteinExistence type="inferred from homology"/>
<dbReference type="SUPFAM" id="SSF160350">
    <property type="entry name" value="Rnp2-like"/>
    <property type="match status" value="1"/>
</dbReference>
<comment type="subcellular location">
    <subcellularLocation>
        <location evidence="2">Cytoplasm</location>
    </subcellularLocation>
</comment>
<protein>
    <recommendedName>
        <fullName evidence="2">Ribonuclease P protein component 2</fullName>
        <shortName evidence="2">RNase P component 2</shortName>
        <ecNumber evidence="2">3.1.26.5</ecNumber>
    </recommendedName>
    <alternativeName>
        <fullName evidence="2">Pop5</fullName>
    </alternativeName>
</protein>
<keyword evidence="4" id="KW-1185">Reference proteome</keyword>
<dbReference type="GO" id="GO:0001682">
    <property type="term" value="P:tRNA 5'-leader removal"/>
    <property type="evidence" value="ECO:0007669"/>
    <property type="project" value="UniProtKB-UniRule"/>
</dbReference>
<dbReference type="InterPro" id="IPR038085">
    <property type="entry name" value="Rnp2-like_sf"/>
</dbReference>
<comment type="subunit">
    <text evidence="2">Consists of a catalytic RNA component and at least 4-5 protein subunits.</text>
</comment>
<reference evidence="3 4" key="1">
    <citation type="submission" date="2017-11" db="EMBL/GenBank/DDBJ databases">
        <title>Isolation and Characterization of Family Methanocellaceae Species from Potential Methane Hydrate Area Offshore Southwestern Taiwan.</title>
        <authorList>
            <person name="Zhang W.-L."/>
            <person name="Chen W.-C."/>
            <person name="Lai M.-C."/>
            <person name="Chen S.-C."/>
        </authorList>
    </citation>
    <scope>NUCLEOTIDE SEQUENCE [LARGE SCALE GENOMIC DNA]</scope>
    <source>
        <strain evidence="3 4">CWC-04</strain>
    </source>
</reference>
<comment type="caution">
    <text evidence="3">The sequence shown here is derived from an EMBL/GenBank/DDBJ whole genome shotgun (WGS) entry which is preliminary data.</text>
</comment>
<sequence>MKILPSSLREKKRYIAFEVITEADEPIDRKSLLDEIFFSTQSLMGDVGSSEIGYRLMDFDGARGVIRVNHGAVEKARAAISTVCSIKGYRTLINILGVSGTIRAATEKYIACESIPSTNILSLQITTGKFSGTIVKERGDEVDMVPENKEVLKRSNVRYVSMTSFDLDNSN</sequence>
<keyword evidence="2" id="KW-0963">Cytoplasm</keyword>
<keyword evidence="2" id="KW-0378">Hydrolase</keyword>
<evidence type="ECO:0000256" key="2">
    <source>
        <dbReference type="HAMAP-Rule" id="MF_00755"/>
    </source>
</evidence>
<accession>A0AAP2REE0</accession>
<dbReference type="GO" id="GO:0005737">
    <property type="term" value="C:cytoplasm"/>
    <property type="evidence" value="ECO:0007669"/>
    <property type="project" value="UniProtKB-SubCell"/>
</dbReference>
<dbReference type="RefSeq" id="WP_230743068.1">
    <property type="nucleotide sequence ID" value="NZ_PGCK01000014.1"/>
</dbReference>